<evidence type="ECO:0000313" key="2">
    <source>
        <dbReference type="Proteomes" id="UP000595437"/>
    </source>
</evidence>
<accession>A0A7T8HMN4</accession>
<dbReference type="Proteomes" id="UP000595437">
    <property type="component" value="Chromosome 3"/>
</dbReference>
<keyword evidence="2" id="KW-1185">Reference proteome</keyword>
<protein>
    <submittedName>
        <fullName evidence="1">Uncharacterized protein</fullName>
    </submittedName>
</protein>
<gene>
    <name evidence="1" type="ORF">FKW44_004806</name>
</gene>
<evidence type="ECO:0000313" key="1">
    <source>
        <dbReference type="EMBL" id="QQP52606.1"/>
    </source>
</evidence>
<dbReference type="AlphaFoldDB" id="A0A7T8HMN4"/>
<proteinExistence type="predicted"/>
<dbReference type="EMBL" id="CP045892">
    <property type="protein sequence ID" value="QQP52606.1"/>
    <property type="molecule type" value="Genomic_DNA"/>
</dbReference>
<name>A0A7T8HMN4_CALRO</name>
<sequence>MERLDLTPTSSSGTNLAKRQRDHIDLILTFPHFFLASPLQKEGKKTSIVIFFSRTFSGRPREIRTKKKVTK</sequence>
<reference evidence="2" key="1">
    <citation type="submission" date="2021-01" db="EMBL/GenBank/DDBJ databases">
        <title>Caligus Genome Assembly.</title>
        <authorList>
            <person name="Gallardo-Escarate C."/>
        </authorList>
    </citation>
    <scope>NUCLEOTIDE SEQUENCE [LARGE SCALE GENOMIC DNA]</scope>
</reference>
<organism evidence="1 2">
    <name type="scientific">Caligus rogercresseyi</name>
    <name type="common">Sea louse</name>
    <dbReference type="NCBI Taxonomy" id="217165"/>
    <lineage>
        <taxon>Eukaryota</taxon>
        <taxon>Metazoa</taxon>
        <taxon>Ecdysozoa</taxon>
        <taxon>Arthropoda</taxon>
        <taxon>Crustacea</taxon>
        <taxon>Multicrustacea</taxon>
        <taxon>Hexanauplia</taxon>
        <taxon>Copepoda</taxon>
        <taxon>Siphonostomatoida</taxon>
        <taxon>Caligidae</taxon>
        <taxon>Caligus</taxon>
    </lineage>
</organism>